<dbReference type="NCBIfam" id="TIGR01070">
    <property type="entry name" value="mutS1"/>
    <property type="match status" value="1"/>
</dbReference>
<name>A0A2U1F7T7_9PORP</name>
<keyword evidence="6 9" id="KW-0238">DNA-binding</keyword>
<keyword evidence="3 9" id="KW-0547">Nucleotide-binding</keyword>
<dbReference type="SUPFAM" id="SSF52540">
    <property type="entry name" value="P-loop containing nucleoside triphosphate hydrolases"/>
    <property type="match status" value="1"/>
</dbReference>
<dbReference type="GO" id="GO:0005829">
    <property type="term" value="C:cytosol"/>
    <property type="evidence" value="ECO:0007669"/>
    <property type="project" value="TreeGrafter"/>
</dbReference>
<accession>A0A2U1F7T7</accession>
<dbReference type="Gene3D" id="3.40.50.300">
    <property type="entry name" value="P-loop containing nucleotide triphosphate hydrolases"/>
    <property type="match status" value="1"/>
</dbReference>
<dbReference type="Pfam" id="PF05188">
    <property type="entry name" value="MutS_II"/>
    <property type="match status" value="1"/>
</dbReference>
<dbReference type="GeneID" id="94551333"/>
<dbReference type="NCBIfam" id="NF003810">
    <property type="entry name" value="PRK05399.1"/>
    <property type="match status" value="1"/>
</dbReference>
<evidence type="ECO:0000256" key="7">
    <source>
        <dbReference type="ARBA" id="ARBA00023204"/>
    </source>
</evidence>
<evidence type="ECO:0000256" key="12">
    <source>
        <dbReference type="SAM" id="MobiDB-lite"/>
    </source>
</evidence>
<keyword evidence="7 9" id="KW-0234">DNA repair</keyword>
<dbReference type="GO" id="GO:0030983">
    <property type="term" value="F:mismatched DNA binding"/>
    <property type="evidence" value="ECO:0007669"/>
    <property type="project" value="InterPro"/>
</dbReference>
<dbReference type="CDD" id="cd03284">
    <property type="entry name" value="ABC_MutS1"/>
    <property type="match status" value="1"/>
</dbReference>
<feature type="region of interest" description="Disordered" evidence="12">
    <location>
        <begin position="804"/>
        <end position="841"/>
    </location>
</feature>
<dbReference type="InterPro" id="IPR045076">
    <property type="entry name" value="MutS"/>
</dbReference>
<feature type="coiled-coil region" evidence="11">
    <location>
        <begin position="499"/>
        <end position="526"/>
    </location>
</feature>
<evidence type="ECO:0000313" key="14">
    <source>
        <dbReference type="EMBL" id="PVZ08040.1"/>
    </source>
</evidence>
<feature type="binding site" evidence="9">
    <location>
        <begin position="617"/>
        <end position="624"/>
    </location>
    <ligand>
        <name>ATP</name>
        <dbReference type="ChEBI" id="CHEBI:30616"/>
    </ligand>
</feature>
<keyword evidence="11" id="KW-0175">Coiled coil</keyword>
<evidence type="ECO:0000313" key="15">
    <source>
        <dbReference type="Proteomes" id="UP000245462"/>
    </source>
</evidence>
<sequence>MAKSVVETPLMRQYFQIKQKHPDAILLFRVGDFYETFSEDAIMAAEILGITLTRRANGAAQFVELAGFPHHALDTYLPKLVRAGKRVAICDQLEDPKKTKTLVKRGITELVTPGVSTNDNVLSHKENNFVAAVSCERDVFGVSFLDISTGEFMAGQGNAGYVEKLLTNYRPKEVLVERSDRTRFNELFHWSGFIFDMEDWAFSRENNRLRVHKHFDLKSLKGFGLEELPAAVTAAGAILNYLDLTQHHQLGHVTSLSRLDEDRYVRLDKFTVRSLELLAPMNEGGKSLLDIIDHTVTPMGARRMRQWIVFPLKDTTCIRTRQRVVEYFFRHPEERATISEHLTEIGDMERLVTKSAMGRISPREMVQLRVALQALEPIKTICTQADEESLRAMGEKLEPCPDLRDRILREVTPDAPAALGRGPVIAHGVNATLDELRALAYSGKDYLLKIQQREIERTGIPSLKVAYNNVFGYYIEVRNTHKDKVPPEWIRKQTLVSAERYITEELKEYEEKILGAEEKIAALEEQLYALLVAEVQRYIAPLQHDSQAVASLDCLLAFAESARRYKFICPVVDDSMIIDIKAGRHPVIEQQLPAEEPYIANDILLDTESQQVIIVTGPNMSGKSALLRQTALIALMAQIGSFVPAECARIGLVDAIFTRVGASDNISMGESTFMVEMQEASNILNNLSPRSLVLFDELGRGTSTYDGISIAWSIVEFIHNNPKAHPRTLFATHYHELNELAGQLERVHNYNVSAREVDGKMLFLRKLEPGGSEHSFGIQVARLGGMPHQIVERAMDILQRLERERERVEGEESAPSEKKPNGPSDKVRKASPSLPRDEKGRSIDGYQLSFYQLDDPVLSQIREQILDLDINNLTPIEALNLLSGIKKILRGY</sequence>
<dbReference type="FunFam" id="3.40.1170.10:FF:000001">
    <property type="entry name" value="DNA mismatch repair protein MutS"/>
    <property type="match status" value="1"/>
</dbReference>
<dbReference type="InterPro" id="IPR000432">
    <property type="entry name" value="DNA_mismatch_repair_MutS_C"/>
</dbReference>
<dbReference type="AlphaFoldDB" id="A0A2U1F7T7"/>
<reference evidence="14 15" key="1">
    <citation type="submission" date="2018-04" db="EMBL/GenBank/DDBJ databases">
        <title>Genomic Encyclopedia of Type Strains, Phase IV (KMG-IV): sequencing the most valuable type-strain genomes for metagenomic binning, comparative biology and taxonomic classification.</title>
        <authorList>
            <person name="Goeker M."/>
        </authorList>
    </citation>
    <scope>NUCLEOTIDE SEQUENCE [LARGE SCALE GENOMIC DNA]</scope>
    <source>
        <strain evidence="14 15">DSM 28520</strain>
    </source>
</reference>
<organism evidence="14 15">
    <name type="scientific">Porphyromonas loveana</name>
    <dbReference type="NCBI Taxonomy" id="1884669"/>
    <lineage>
        <taxon>Bacteria</taxon>
        <taxon>Pseudomonadati</taxon>
        <taxon>Bacteroidota</taxon>
        <taxon>Bacteroidia</taxon>
        <taxon>Bacteroidales</taxon>
        <taxon>Porphyromonadaceae</taxon>
        <taxon>Porphyromonas</taxon>
    </lineage>
</organism>
<dbReference type="InterPro" id="IPR036678">
    <property type="entry name" value="MutS_con_dom_sf"/>
</dbReference>
<proteinExistence type="inferred from homology"/>
<dbReference type="HAMAP" id="MF_00096">
    <property type="entry name" value="MutS"/>
    <property type="match status" value="1"/>
</dbReference>
<protein>
    <recommendedName>
        <fullName evidence="2 9">DNA mismatch repair protein MutS</fullName>
    </recommendedName>
</protein>
<dbReference type="PIRSF" id="PIRSF037677">
    <property type="entry name" value="DNA_mis_repair_Msh6"/>
    <property type="match status" value="1"/>
</dbReference>
<dbReference type="SMART" id="SM00533">
    <property type="entry name" value="MUTSd"/>
    <property type="match status" value="1"/>
</dbReference>
<feature type="domain" description="DNA mismatch repair proteins mutS family" evidence="13">
    <location>
        <begin position="691"/>
        <end position="707"/>
    </location>
</feature>
<evidence type="ECO:0000256" key="8">
    <source>
        <dbReference type="ARBA" id="ARBA00024647"/>
    </source>
</evidence>
<dbReference type="SUPFAM" id="SSF48334">
    <property type="entry name" value="DNA repair protein MutS, domain III"/>
    <property type="match status" value="1"/>
</dbReference>
<dbReference type="GO" id="GO:0003684">
    <property type="term" value="F:damaged DNA binding"/>
    <property type="evidence" value="ECO:0007669"/>
    <property type="project" value="UniProtKB-UniRule"/>
</dbReference>
<comment type="function">
    <text evidence="8 9">This protein is involved in the repair of mismatches in DNA. It is possible that it carries out the mismatch recognition step. This protein has a weak ATPase activity.</text>
</comment>
<dbReference type="InterPro" id="IPR007860">
    <property type="entry name" value="DNA_mmatch_repair_MutS_con_dom"/>
</dbReference>
<dbReference type="Pfam" id="PF05190">
    <property type="entry name" value="MutS_IV"/>
    <property type="match status" value="1"/>
</dbReference>
<comment type="similarity">
    <text evidence="1 9 10">Belongs to the DNA mismatch repair MutS family.</text>
</comment>
<dbReference type="InterPro" id="IPR005748">
    <property type="entry name" value="DNA_mismatch_repair_MutS"/>
</dbReference>
<keyword evidence="15" id="KW-1185">Reference proteome</keyword>
<evidence type="ECO:0000256" key="3">
    <source>
        <dbReference type="ARBA" id="ARBA00022741"/>
    </source>
</evidence>
<dbReference type="GO" id="GO:0006298">
    <property type="term" value="P:mismatch repair"/>
    <property type="evidence" value="ECO:0007669"/>
    <property type="project" value="UniProtKB-UniRule"/>
</dbReference>
<evidence type="ECO:0000256" key="2">
    <source>
        <dbReference type="ARBA" id="ARBA00021982"/>
    </source>
</evidence>
<dbReference type="GO" id="GO:0140664">
    <property type="term" value="F:ATP-dependent DNA damage sensor activity"/>
    <property type="evidence" value="ECO:0007669"/>
    <property type="project" value="InterPro"/>
</dbReference>
<dbReference type="RefSeq" id="WP_116679869.1">
    <property type="nucleotide sequence ID" value="NZ_JBGYUN010000222.1"/>
</dbReference>
<dbReference type="InterPro" id="IPR016151">
    <property type="entry name" value="DNA_mismatch_repair_MutS_N"/>
</dbReference>
<comment type="caution">
    <text evidence="14">The sequence shown here is derived from an EMBL/GenBank/DDBJ whole genome shotgun (WGS) entry which is preliminary data.</text>
</comment>
<dbReference type="PROSITE" id="PS00486">
    <property type="entry name" value="DNA_MISMATCH_REPAIR_2"/>
    <property type="match status" value="1"/>
</dbReference>
<dbReference type="InterPro" id="IPR036187">
    <property type="entry name" value="DNA_mismatch_repair_MutS_sf"/>
</dbReference>
<dbReference type="SUPFAM" id="SSF55271">
    <property type="entry name" value="DNA repair protein MutS, domain I"/>
    <property type="match status" value="1"/>
</dbReference>
<evidence type="ECO:0000256" key="9">
    <source>
        <dbReference type="HAMAP-Rule" id="MF_00096"/>
    </source>
</evidence>
<keyword evidence="5 9" id="KW-0067">ATP-binding</keyword>
<dbReference type="InterPro" id="IPR027417">
    <property type="entry name" value="P-loop_NTPase"/>
</dbReference>
<keyword evidence="4 9" id="KW-0227">DNA damage</keyword>
<dbReference type="FunFam" id="3.40.50.300:FF:000870">
    <property type="entry name" value="MutS protein homolog 4"/>
    <property type="match status" value="1"/>
</dbReference>
<dbReference type="Pfam" id="PF00488">
    <property type="entry name" value="MutS_V"/>
    <property type="match status" value="1"/>
</dbReference>
<dbReference type="Gene3D" id="1.10.1420.10">
    <property type="match status" value="2"/>
</dbReference>
<evidence type="ECO:0000256" key="10">
    <source>
        <dbReference type="RuleBase" id="RU003756"/>
    </source>
</evidence>
<evidence type="ECO:0000256" key="5">
    <source>
        <dbReference type="ARBA" id="ARBA00022840"/>
    </source>
</evidence>
<dbReference type="PANTHER" id="PTHR11361:SF34">
    <property type="entry name" value="DNA MISMATCH REPAIR PROTEIN MSH1, MITOCHONDRIAL"/>
    <property type="match status" value="1"/>
</dbReference>
<dbReference type="OrthoDB" id="9802448at2"/>
<dbReference type="InterPro" id="IPR007696">
    <property type="entry name" value="DNA_mismatch_repair_MutS_core"/>
</dbReference>
<evidence type="ECO:0000256" key="1">
    <source>
        <dbReference type="ARBA" id="ARBA00006271"/>
    </source>
</evidence>
<evidence type="ECO:0000259" key="13">
    <source>
        <dbReference type="PROSITE" id="PS00486"/>
    </source>
</evidence>
<dbReference type="EMBL" id="QEKY01000016">
    <property type="protein sequence ID" value="PVZ08040.1"/>
    <property type="molecule type" value="Genomic_DNA"/>
</dbReference>
<dbReference type="InterPro" id="IPR007695">
    <property type="entry name" value="DNA_mismatch_repair_MutS-lik_N"/>
</dbReference>
<evidence type="ECO:0000256" key="4">
    <source>
        <dbReference type="ARBA" id="ARBA00022763"/>
    </source>
</evidence>
<dbReference type="Gene3D" id="3.40.1170.10">
    <property type="entry name" value="DNA repair protein MutS, domain I"/>
    <property type="match status" value="1"/>
</dbReference>
<dbReference type="SMART" id="SM00534">
    <property type="entry name" value="MUTSac"/>
    <property type="match status" value="1"/>
</dbReference>
<dbReference type="SUPFAM" id="SSF53150">
    <property type="entry name" value="DNA repair protein MutS, domain II"/>
    <property type="match status" value="1"/>
</dbReference>
<dbReference type="InterPro" id="IPR007861">
    <property type="entry name" value="DNA_mismatch_repair_MutS_clamp"/>
</dbReference>
<dbReference type="Pfam" id="PF01624">
    <property type="entry name" value="MutS_I"/>
    <property type="match status" value="1"/>
</dbReference>
<feature type="compositionally biased region" description="Basic and acidic residues" evidence="12">
    <location>
        <begin position="804"/>
        <end position="828"/>
    </location>
</feature>
<dbReference type="GO" id="GO:0005524">
    <property type="term" value="F:ATP binding"/>
    <property type="evidence" value="ECO:0007669"/>
    <property type="project" value="UniProtKB-UniRule"/>
</dbReference>
<dbReference type="Proteomes" id="UP000245462">
    <property type="component" value="Unassembled WGS sequence"/>
</dbReference>
<dbReference type="InterPro" id="IPR017261">
    <property type="entry name" value="DNA_mismatch_repair_MutS/MSH"/>
</dbReference>
<dbReference type="PANTHER" id="PTHR11361">
    <property type="entry name" value="DNA MISMATCH REPAIR PROTEIN MUTS FAMILY MEMBER"/>
    <property type="match status" value="1"/>
</dbReference>
<evidence type="ECO:0000256" key="6">
    <source>
        <dbReference type="ARBA" id="ARBA00023125"/>
    </source>
</evidence>
<evidence type="ECO:0000256" key="11">
    <source>
        <dbReference type="SAM" id="Coils"/>
    </source>
</evidence>
<dbReference type="Pfam" id="PF05192">
    <property type="entry name" value="MutS_III"/>
    <property type="match status" value="1"/>
</dbReference>
<gene>
    <name evidence="9" type="primary">mutS</name>
    <name evidence="14" type="ORF">C7382_11624</name>
</gene>
<dbReference type="Gene3D" id="3.30.420.110">
    <property type="entry name" value="MutS, connector domain"/>
    <property type="match status" value="1"/>
</dbReference>